<dbReference type="Gene3D" id="1.10.10.10">
    <property type="entry name" value="Winged helix-like DNA-binding domain superfamily/Winged helix DNA-binding domain"/>
    <property type="match status" value="1"/>
</dbReference>
<evidence type="ECO:0000259" key="2">
    <source>
        <dbReference type="Pfam" id="PF09860"/>
    </source>
</evidence>
<dbReference type="Pfam" id="PF09860">
    <property type="entry name" value="DUF2087"/>
    <property type="match status" value="1"/>
</dbReference>
<reference evidence="3" key="1">
    <citation type="submission" date="2021-01" db="EMBL/GenBank/DDBJ databases">
        <title>Description of Breznakiella homolactica.</title>
        <authorList>
            <person name="Song Y."/>
            <person name="Brune A."/>
        </authorList>
    </citation>
    <scope>NUCLEOTIDE SEQUENCE</scope>
    <source>
        <strain evidence="3">RmG30</strain>
    </source>
</reference>
<feature type="domain" description="HTH luxR-type" evidence="1">
    <location>
        <begin position="77"/>
        <end position="110"/>
    </location>
</feature>
<dbReference type="Proteomes" id="UP000595917">
    <property type="component" value="Chromosome"/>
</dbReference>
<proteinExistence type="predicted"/>
<dbReference type="Pfam" id="PF00196">
    <property type="entry name" value="GerE"/>
    <property type="match status" value="1"/>
</dbReference>
<dbReference type="RefSeq" id="WP_215625776.1">
    <property type="nucleotide sequence ID" value="NZ_CP067089.2"/>
</dbReference>
<dbReference type="GO" id="GO:0006355">
    <property type="term" value="P:regulation of DNA-templated transcription"/>
    <property type="evidence" value="ECO:0007669"/>
    <property type="project" value="InterPro"/>
</dbReference>
<protein>
    <submittedName>
        <fullName evidence="3">DUF2087 domain-containing protein</fullName>
    </submittedName>
</protein>
<name>A0A7T7XLF9_9SPIR</name>
<dbReference type="InterPro" id="IPR036388">
    <property type="entry name" value="WH-like_DNA-bd_sf"/>
</dbReference>
<dbReference type="EMBL" id="CP067089">
    <property type="protein sequence ID" value="QQO08470.1"/>
    <property type="molecule type" value="Genomic_DNA"/>
</dbReference>
<keyword evidence="4" id="KW-1185">Reference proteome</keyword>
<evidence type="ECO:0000259" key="1">
    <source>
        <dbReference type="Pfam" id="PF00196"/>
    </source>
</evidence>
<dbReference type="GO" id="GO:0003677">
    <property type="term" value="F:DNA binding"/>
    <property type="evidence" value="ECO:0007669"/>
    <property type="project" value="InterPro"/>
</dbReference>
<dbReference type="AlphaFoldDB" id="A0A7T7XLF9"/>
<dbReference type="KEGG" id="bhc:JFL75_16255"/>
<accession>A0A7T7XLF9</accession>
<dbReference type="InterPro" id="IPR016032">
    <property type="entry name" value="Sig_transdc_resp-reg_C-effctor"/>
</dbReference>
<dbReference type="SUPFAM" id="SSF46894">
    <property type="entry name" value="C-terminal effector domain of the bipartite response regulators"/>
    <property type="match status" value="1"/>
</dbReference>
<dbReference type="InterPro" id="IPR000792">
    <property type="entry name" value="Tscrpt_reg_LuxR_C"/>
</dbReference>
<organism evidence="3 4">
    <name type="scientific">Breznakiella homolactica</name>
    <dbReference type="NCBI Taxonomy" id="2798577"/>
    <lineage>
        <taxon>Bacteria</taxon>
        <taxon>Pseudomonadati</taxon>
        <taxon>Spirochaetota</taxon>
        <taxon>Spirochaetia</taxon>
        <taxon>Spirochaetales</taxon>
        <taxon>Breznakiellaceae</taxon>
        <taxon>Breznakiella</taxon>
    </lineage>
</organism>
<sequence>MKVDDLEIKDIGRGYTISEFPRESYRCAVCGKTFETGEVYGIGGRFFAASRAIEIHLETDHRDYQEQLIADDSRYNTLTENQKQLFRMFASGTSDKEIARTLGVAASTVRHQKFMFREKAKQAKLYLALYEYAFGKKTAGIQDIMPVHGHATMVDERYVVTGEERDTILHACFTSLDPLRLGKFPPKEKKKVVILTKIAEQFESGRMYSEKDVNRILEAVFDDYATIRRYLIDYGFMKRTPGGGEYWLTI</sequence>
<evidence type="ECO:0000313" key="3">
    <source>
        <dbReference type="EMBL" id="QQO08470.1"/>
    </source>
</evidence>
<gene>
    <name evidence="3" type="ORF">JFL75_16255</name>
</gene>
<feature type="domain" description="DUF2087" evidence="2">
    <location>
        <begin position="180"/>
        <end position="248"/>
    </location>
</feature>
<evidence type="ECO:0000313" key="4">
    <source>
        <dbReference type="Proteomes" id="UP000595917"/>
    </source>
</evidence>
<dbReference type="InterPro" id="IPR018656">
    <property type="entry name" value="DUF2087"/>
</dbReference>